<organism evidence="1 2">
    <name type="scientific">Hyalomma asiaticum</name>
    <name type="common">Tick</name>
    <dbReference type="NCBI Taxonomy" id="266040"/>
    <lineage>
        <taxon>Eukaryota</taxon>
        <taxon>Metazoa</taxon>
        <taxon>Ecdysozoa</taxon>
        <taxon>Arthropoda</taxon>
        <taxon>Chelicerata</taxon>
        <taxon>Arachnida</taxon>
        <taxon>Acari</taxon>
        <taxon>Parasitiformes</taxon>
        <taxon>Ixodida</taxon>
        <taxon>Ixodoidea</taxon>
        <taxon>Ixodidae</taxon>
        <taxon>Hyalomminae</taxon>
        <taxon>Hyalomma</taxon>
    </lineage>
</organism>
<accession>A0ACB7SJQ8</accession>
<comment type="caution">
    <text evidence="1">The sequence shown here is derived from an EMBL/GenBank/DDBJ whole genome shotgun (WGS) entry which is preliminary data.</text>
</comment>
<reference evidence="1" key="1">
    <citation type="submission" date="2020-05" db="EMBL/GenBank/DDBJ databases">
        <title>Large-scale comparative analyses of tick genomes elucidate their genetic diversity and vector capacities.</title>
        <authorList>
            <person name="Jia N."/>
            <person name="Wang J."/>
            <person name="Shi W."/>
            <person name="Du L."/>
            <person name="Sun Y."/>
            <person name="Zhan W."/>
            <person name="Jiang J."/>
            <person name="Wang Q."/>
            <person name="Zhang B."/>
            <person name="Ji P."/>
            <person name="Sakyi L.B."/>
            <person name="Cui X."/>
            <person name="Yuan T."/>
            <person name="Jiang B."/>
            <person name="Yang W."/>
            <person name="Lam T.T.-Y."/>
            <person name="Chang Q."/>
            <person name="Ding S."/>
            <person name="Wang X."/>
            <person name="Zhu J."/>
            <person name="Ruan X."/>
            <person name="Zhao L."/>
            <person name="Wei J."/>
            <person name="Que T."/>
            <person name="Du C."/>
            <person name="Cheng J."/>
            <person name="Dai P."/>
            <person name="Han X."/>
            <person name="Huang E."/>
            <person name="Gao Y."/>
            <person name="Liu J."/>
            <person name="Shao H."/>
            <person name="Ye R."/>
            <person name="Li L."/>
            <person name="Wei W."/>
            <person name="Wang X."/>
            <person name="Wang C."/>
            <person name="Yang T."/>
            <person name="Huo Q."/>
            <person name="Li W."/>
            <person name="Guo W."/>
            <person name="Chen H."/>
            <person name="Zhou L."/>
            <person name="Ni X."/>
            <person name="Tian J."/>
            <person name="Zhou Y."/>
            <person name="Sheng Y."/>
            <person name="Liu T."/>
            <person name="Pan Y."/>
            <person name="Xia L."/>
            <person name="Li J."/>
            <person name="Zhao F."/>
            <person name="Cao W."/>
        </authorList>
    </citation>
    <scope>NUCLEOTIDE SEQUENCE</scope>
    <source>
        <strain evidence="1">Hyas-2018</strain>
    </source>
</reference>
<sequence length="67" mass="7194">MPSASLLVKRSVPLSMSICIPSELAAVCPKSSPLERAEFDAAQSFDHESAPKPLHVAMVADDEKMLL</sequence>
<keyword evidence="2" id="KW-1185">Reference proteome</keyword>
<protein>
    <submittedName>
        <fullName evidence="1">Uncharacterized protein</fullName>
    </submittedName>
</protein>
<proteinExistence type="predicted"/>
<gene>
    <name evidence="1" type="ORF">HPB50_001135</name>
</gene>
<dbReference type="EMBL" id="CM023483">
    <property type="protein sequence ID" value="KAH6934820.1"/>
    <property type="molecule type" value="Genomic_DNA"/>
</dbReference>
<dbReference type="Proteomes" id="UP000821845">
    <property type="component" value="Chromosome 3"/>
</dbReference>
<name>A0ACB7SJQ8_HYAAI</name>
<evidence type="ECO:0000313" key="2">
    <source>
        <dbReference type="Proteomes" id="UP000821845"/>
    </source>
</evidence>
<evidence type="ECO:0000313" key="1">
    <source>
        <dbReference type="EMBL" id="KAH6934820.1"/>
    </source>
</evidence>